<dbReference type="SUPFAM" id="SSF53756">
    <property type="entry name" value="UDP-Glycosyltransferase/glycogen phosphorylase"/>
    <property type="match status" value="1"/>
</dbReference>
<dbReference type="Gene3D" id="3.40.50.2000">
    <property type="entry name" value="Glycogen Phosphorylase B"/>
    <property type="match status" value="2"/>
</dbReference>
<evidence type="ECO:0000313" key="2">
    <source>
        <dbReference type="Proteomes" id="UP000074914"/>
    </source>
</evidence>
<protein>
    <submittedName>
        <fullName evidence="1">Glycosyl transferases group 1 family protein</fullName>
    </submittedName>
</protein>
<dbReference type="CDD" id="cd03801">
    <property type="entry name" value="GT4_PimA-like"/>
    <property type="match status" value="1"/>
</dbReference>
<keyword evidence="1" id="KW-0808">Transferase</keyword>
<reference evidence="1 2" key="1">
    <citation type="submission" date="2015-11" db="EMBL/GenBank/DDBJ databases">
        <title>Exploring the genomic traits of fungus-feeding bacterial genus Collimonas.</title>
        <authorList>
            <person name="Song C."/>
            <person name="Schmidt R."/>
            <person name="de Jager V."/>
            <person name="Krzyzanowska D."/>
            <person name="Jongedijk E."/>
            <person name="Cankar K."/>
            <person name="Beekwilder J."/>
            <person name="van Veen A."/>
            <person name="de Boer W."/>
            <person name="van Veen J.A."/>
            <person name="Garbeva P."/>
        </authorList>
    </citation>
    <scope>NUCLEOTIDE SEQUENCE [LARGE SCALE GENOMIC DNA]</scope>
    <source>
        <strain evidence="1 2">Ter291</strain>
    </source>
</reference>
<dbReference type="GO" id="GO:0016740">
    <property type="term" value="F:transferase activity"/>
    <property type="evidence" value="ECO:0007669"/>
    <property type="project" value="UniProtKB-KW"/>
</dbReference>
<sequence>MKILAISSRIPSSGKKGDQVVSFFRLMHLARSNTVVLVCFGDITKAEDREAKQALEALGIVVHFVLWKPFVALAHLLKAIFNPLMPFQCALFQSGEFKRTVNTLRIGFKPDALYCVMVRVFPNIAQNKSRVFVDMVDSMGLNFSRRLSMAKGLKRWLLDLECRRVCRFERNVALQATQSFVVSKIDQKSIGIDKVHAIPLGIDMQQFNKNRGNPKLGPVIAFTGNMGYQPNIDAVQWFIQNCWPQIKSLIPEVQLIIAGSNPHPSVLAFGKHESAIKVTGRVPSVAAILNTASVAIAPMQSGSGMQFKILEAMACATPTVTTSLGLGDISATPGKDIMVADSSPDFIQAVLSLLASTQLSAAIGDSGMEYVRNHHSWEAINEQFVEICGIS</sequence>
<proteinExistence type="predicted"/>
<name>A0ABM5Z213_9BURK</name>
<accession>A0ABM5Z213</accession>
<organism evidence="1 2">
    <name type="scientific">Collimonas pratensis</name>
    <dbReference type="NCBI Taxonomy" id="279113"/>
    <lineage>
        <taxon>Bacteria</taxon>
        <taxon>Pseudomonadati</taxon>
        <taxon>Pseudomonadota</taxon>
        <taxon>Betaproteobacteria</taxon>
        <taxon>Burkholderiales</taxon>
        <taxon>Oxalobacteraceae</taxon>
        <taxon>Collimonas</taxon>
    </lineage>
</organism>
<dbReference type="Pfam" id="PF13692">
    <property type="entry name" value="Glyco_trans_1_4"/>
    <property type="match status" value="1"/>
</dbReference>
<dbReference type="RefSeq" id="WP_062112137.1">
    <property type="nucleotide sequence ID" value="NZ_CP013236.1"/>
</dbReference>
<evidence type="ECO:0000313" key="1">
    <source>
        <dbReference type="EMBL" id="AMP13134.1"/>
    </source>
</evidence>
<dbReference type="PANTHER" id="PTHR45947:SF3">
    <property type="entry name" value="SULFOQUINOVOSYL TRANSFERASE SQD2"/>
    <property type="match status" value="1"/>
</dbReference>
<keyword evidence="2" id="KW-1185">Reference proteome</keyword>
<dbReference type="Proteomes" id="UP000074914">
    <property type="component" value="Chromosome"/>
</dbReference>
<dbReference type="InterPro" id="IPR050194">
    <property type="entry name" value="Glycosyltransferase_grp1"/>
</dbReference>
<dbReference type="EMBL" id="CP013236">
    <property type="protein sequence ID" value="AMP13134.1"/>
    <property type="molecule type" value="Genomic_DNA"/>
</dbReference>
<gene>
    <name evidence="1" type="ORF">CPter291_0855</name>
</gene>
<dbReference type="PANTHER" id="PTHR45947">
    <property type="entry name" value="SULFOQUINOVOSYL TRANSFERASE SQD2"/>
    <property type="match status" value="1"/>
</dbReference>